<accession>A0A7Z7FFI4</accession>
<name>A0A7Z7FFI4_9EURY</name>
<dbReference type="PANTHER" id="PTHR35092:SF1">
    <property type="entry name" value="CHLORINASE MJ1651"/>
    <property type="match status" value="1"/>
</dbReference>
<dbReference type="InterPro" id="IPR023228">
    <property type="entry name" value="SAM_OH_AdoTrfase_N_sf"/>
</dbReference>
<dbReference type="PIRSF" id="PIRSF006779">
    <property type="entry name" value="UCP006779"/>
    <property type="match status" value="1"/>
</dbReference>
<gene>
    <name evidence="5" type="ORF">SAMN04488589_2638</name>
</gene>
<dbReference type="SUPFAM" id="SSF101852">
    <property type="entry name" value="Bacterial fluorinating enzyme, C-terminal domain"/>
    <property type="match status" value="1"/>
</dbReference>
<evidence type="ECO:0000259" key="3">
    <source>
        <dbReference type="Pfam" id="PF01887"/>
    </source>
</evidence>
<dbReference type="OrthoDB" id="372224at2157"/>
<evidence type="ECO:0000313" key="6">
    <source>
        <dbReference type="Proteomes" id="UP000199259"/>
    </source>
</evidence>
<reference evidence="5 6" key="1">
    <citation type="submission" date="2016-10" db="EMBL/GenBank/DDBJ databases">
        <authorList>
            <person name="Varghese N."/>
            <person name="Submissions S."/>
        </authorList>
    </citation>
    <scope>NUCLEOTIDE SEQUENCE [LARGE SCALE GENOMIC DNA]</scope>
    <source>
        <strain evidence="5 6">PL 12/M</strain>
    </source>
</reference>
<keyword evidence="1" id="KW-0949">S-adenosyl-L-methionine</keyword>
<dbReference type="SUPFAM" id="SSF102522">
    <property type="entry name" value="Bacterial fluorinating enzyme, N-terminal domain"/>
    <property type="match status" value="1"/>
</dbReference>
<dbReference type="InterPro" id="IPR023227">
    <property type="entry name" value="SAM_OH_AdoTrfase_C_sf"/>
</dbReference>
<organism evidence="5 6">
    <name type="scientific">Methanolobus vulcani</name>
    <dbReference type="NCBI Taxonomy" id="38026"/>
    <lineage>
        <taxon>Archaea</taxon>
        <taxon>Methanobacteriati</taxon>
        <taxon>Methanobacteriota</taxon>
        <taxon>Stenosarchaea group</taxon>
        <taxon>Methanomicrobia</taxon>
        <taxon>Methanosarcinales</taxon>
        <taxon>Methanosarcinaceae</taxon>
        <taxon>Methanolobus</taxon>
    </lineage>
</organism>
<proteinExistence type="inferred from homology"/>
<dbReference type="Gene3D" id="2.40.30.90">
    <property type="entry name" value="Bacterial fluorinating enzyme like"/>
    <property type="match status" value="1"/>
</dbReference>
<dbReference type="Proteomes" id="UP000199259">
    <property type="component" value="Unassembled WGS sequence"/>
</dbReference>
<dbReference type="EMBL" id="FNCA01000011">
    <property type="protein sequence ID" value="SDG29912.1"/>
    <property type="molecule type" value="Genomic_DNA"/>
</dbReference>
<dbReference type="Gene3D" id="3.40.50.10790">
    <property type="entry name" value="S-adenosyl-l-methionine hydroxide adenosyltransferase, N-terminal"/>
    <property type="match status" value="1"/>
</dbReference>
<dbReference type="AlphaFoldDB" id="A0A7Z7FFI4"/>
<dbReference type="InterPro" id="IPR046469">
    <property type="entry name" value="SAM_HAT_N"/>
</dbReference>
<evidence type="ECO:0000313" key="5">
    <source>
        <dbReference type="EMBL" id="SDG29912.1"/>
    </source>
</evidence>
<comment type="caution">
    <text evidence="5">The sequence shown here is derived from an EMBL/GenBank/DDBJ whole genome shotgun (WGS) entry which is preliminary data.</text>
</comment>
<dbReference type="RefSeq" id="WP_091710909.1">
    <property type="nucleotide sequence ID" value="NZ_FNCA01000011.1"/>
</dbReference>
<keyword evidence="6" id="KW-1185">Reference proteome</keyword>
<evidence type="ECO:0008006" key="7">
    <source>
        <dbReference type="Google" id="ProtNLM"/>
    </source>
</evidence>
<evidence type="ECO:0000256" key="1">
    <source>
        <dbReference type="ARBA" id="ARBA00022691"/>
    </source>
</evidence>
<evidence type="ECO:0000259" key="4">
    <source>
        <dbReference type="Pfam" id="PF20257"/>
    </source>
</evidence>
<dbReference type="InterPro" id="IPR046470">
    <property type="entry name" value="SAM_HAT_C"/>
</dbReference>
<evidence type="ECO:0000256" key="2">
    <source>
        <dbReference type="ARBA" id="ARBA00024035"/>
    </source>
</evidence>
<feature type="domain" description="S-adenosyl-l-methionine hydroxide adenosyltransferase C-terminal" evidence="4">
    <location>
        <begin position="170"/>
        <end position="251"/>
    </location>
</feature>
<dbReference type="InterPro" id="IPR002747">
    <property type="entry name" value="SAM_OH_AdoTrfase"/>
</dbReference>
<sequence>MSVITLTTDFGSLYPASMKGVILSIDPDATIVDISHSVPPIDIRAGAFALYSVVKHFPSGTIHIGVIDPGVGSDRKAIIVKAGNQWFVGPDNGLLIPPARLLGDIEVYEIIEDEISEHISSTFHGRDIFAPAAAHLSNGMDVLEIGRKTDDYVDMDFSGYTIEKQFIEATVVYVDDFGNIITNIPGEKILDEIEIGTVLSVSGRQMPFLNTYSGVSKWGLVALVGSHGFFEIAVNQSSASRLLHMTNGNSIRIGIIGKT</sequence>
<comment type="similarity">
    <text evidence="2">Belongs to the SAM hydrolase / SAM-dependent halogenase family.</text>
</comment>
<protein>
    <recommendedName>
        <fullName evidence="7">S-adenosyl-l-methionine hydroxide adenosyltransferase</fullName>
    </recommendedName>
</protein>
<dbReference type="PANTHER" id="PTHR35092">
    <property type="entry name" value="CHLORINASE MJ1651"/>
    <property type="match status" value="1"/>
</dbReference>
<feature type="domain" description="S-adenosyl-l-methionine hydroxide adenosyltransferase N-terminal" evidence="3">
    <location>
        <begin position="4"/>
        <end position="146"/>
    </location>
</feature>
<dbReference type="Pfam" id="PF20257">
    <property type="entry name" value="SAM_HAT_C"/>
    <property type="match status" value="1"/>
</dbReference>
<dbReference type="Pfam" id="PF01887">
    <property type="entry name" value="SAM_HAT_N"/>
    <property type="match status" value="1"/>
</dbReference>